<accession>A0A5J6VLA4</accession>
<reference evidence="1" key="1">
    <citation type="journal article" date="2019" name="Philos. Trans. R. Soc. Lond., B, Biol. Sci.">
        <title>Targeted metagenomic recovery of four divergent viruses reveals shared and distinctive characteristics of giant viruses of marine eukaryotes.</title>
        <authorList>
            <person name="Needham D.M."/>
            <person name="Poirier C."/>
            <person name="Hehenberger E."/>
            <person name="Jimenez V."/>
            <person name="Swalwell J.E."/>
            <person name="Santoro A.E."/>
            <person name="Worden A.Z."/>
        </authorList>
    </citation>
    <scope>NUCLEOTIDE SEQUENCE</scope>
    <source>
        <strain evidence="1">OPacV-421</strain>
    </source>
</reference>
<sequence>MNICKQKTKEECKKLVNQCNWCEGKTRKYCKRTPHKVSKQKTHKAVTINKLNKSSMFSCKDLVKQMKLKETIQKTDKKTMLYGLSTLTEKLAFYRYHFPPQSTDLEALIRRDLNIDKPINEISGDGHKNGKNYEIKASVHGRKSKLNFVQIRPHHDIDFYLLIAYNMYDKTDDDIGKGYLFNIPADKVYELVELYGGYAHGTKKQFGSVSKDMMKSHKLEYALRLDPNSVSKKNTDIWKALLQYEVEYSAENI</sequence>
<name>A0A5J6VLA4_9VIRU</name>
<proteinExistence type="predicted"/>
<protein>
    <submittedName>
        <fullName evidence="1">Uncharacterized protein</fullName>
    </submittedName>
</protein>
<dbReference type="EMBL" id="MN448297">
    <property type="protein sequence ID" value="QFG75046.1"/>
    <property type="molecule type" value="Genomic_DNA"/>
</dbReference>
<evidence type="ECO:0000313" key="1">
    <source>
        <dbReference type="EMBL" id="QFG75046.1"/>
    </source>
</evidence>
<organism evidence="1">
    <name type="scientific">Megaviridae environmental sample</name>
    <dbReference type="NCBI Taxonomy" id="1737588"/>
    <lineage>
        <taxon>Viruses</taxon>
        <taxon>Varidnaviria</taxon>
        <taxon>Bamfordvirae</taxon>
        <taxon>Nucleocytoviricota</taxon>
        <taxon>Megaviricetes</taxon>
        <taxon>Imitervirales</taxon>
        <taxon>Mimiviridae</taxon>
        <taxon>environmental samples</taxon>
    </lineage>
</organism>